<dbReference type="EMBL" id="DAKRPA010000037">
    <property type="protein sequence ID" value="DBA02030.1"/>
    <property type="molecule type" value="Genomic_DNA"/>
</dbReference>
<accession>A0AAV2ZBQ2</accession>
<evidence type="ECO:0000313" key="3">
    <source>
        <dbReference type="Proteomes" id="UP001146120"/>
    </source>
</evidence>
<name>A0AAV2ZBQ2_9STRA</name>
<keyword evidence="1" id="KW-0472">Membrane</keyword>
<dbReference type="Proteomes" id="UP001146120">
    <property type="component" value="Unassembled WGS sequence"/>
</dbReference>
<proteinExistence type="predicted"/>
<evidence type="ECO:0000256" key="1">
    <source>
        <dbReference type="SAM" id="Phobius"/>
    </source>
</evidence>
<gene>
    <name evidence="2" type="ORF">N0F65_000277</name>
</gene>
<feature type="transmembrane region" description="Helical" evidence="1">
    <location>
        <begin position="43"/>
        <end position="64"/>
    </location>
</feature>
<keyword evidence="1" id="KW-1133">Transmembrane helix</keyword>
<organism evidence="2 3">
    <name type="scientific">Lagenidium giganteum</name>
    <dbReference type="NCBI Taxonomy" id="4803"/>
    <lineage>
        <taxon>Eukaryota</taxon>
        <taxon>Sar</taxon>
        <taxon>Stramenopiles</taxon>
        <taxon>Oomycota</taxon>
        <taxon>Peronosporomycetes</taxon>
        <taxon>Pythiales</taxon>
        <taxon>Pythiaceae</taxon>
    </lineage>
</organism>
<dbReference type="AlphaFoldDB" id="A0AAV2ZBQ2"/>
<evidence type="ECO:0000313" key="2">
    <source>
        <dbReference type="EMBL" id="DBA02030.1"/>
    </source>
</evidence>
<reference evidence="2" key="1">
    <citation type="submission" date="2022-11" db="EMBL/GenBank/DDBJ databases">
        <authorList>
            <person name="Morgan W.R."/>
            <person name="Tartar A."/>
        </authorList>
    </citation>
    <scope>NUCLEOTIDE SEQUENCE</scope>
    <source>
        <strain evidence="2">ARSEF 373</strain>
    </source>
</reference>
<sequence length="70" mass="8115">MVTYISAKANLYARFLKSLAIWTHIQSAILWRQINVSQLQQMMMFWTIVSIIGLLRCILGRAHVQVSLTH</sequence>
<protein>
    <submittedName>
        <fullName evidence="2">Uncharacterized protein</fullName>
    </submittedName>
</protein>
<keyword evidence="3" id="KW-1185">Reference proteome</keyword>
<comment type="caution">
    <text evidence="2">The sequence shown here is derived from an EMBL/GenBank/DDBJ whole genome shotgun (WGS) entry which is preliminary data.</text>
</comment>
<reference evidence="2" key="2">
    <citation type="journal article" date="2023" name="Microbiol Resour">
        <title>Decontamination and Annotation of the Draft Genome Sequence of the Oomycete Lagenidium giganteum ARSEF 373.</title>
        <authorList>
            <person name="Morgan W.R."/>
            <person name="Tartar A."/>
        </authorList>
    </citation>
    <scope>NUCLEOTIDE SEQUENCE</scope>
    <source>
        <strain evidence="2">ARSEF 373</strain>
    </source>
</reference>
<keyword evidence="1" id="KW-0812">Transmembrane</keyword>